<evidence type="ECO:0000313" key="2">
    <source>
        <dbReference type="EMBL" id="SEM82211.1"/>
    </source>
</evidence>
<proteinExistence type="predicted"/>
<evidence type="ECO:0000313" key="3">
    <source>
        <dbReference type="Proteomes" id="UP000199372"/>
    </source>
</evidence>
<accession>A0A1H8BH46</accession>
<dbReference type="Pfam" id="PF02620">
    <property type="entry name" value="YceD"/>
    <property type="match status" value="1"/>
</dbReference>
<reference evidence="3" key="1">
    <citation type="submission" date="2016-10" db="EMBL/GenBank/DDBJ databases">
        <authorList>
            <person name="Varghese N."/>
            <person name="Submissions S."/>
        </authorList>
    </citation>
    <scope>NUCLEOTIDE SEQUENCE [LARGE SCALE GENOMIC DNA]</scope>
    <source>
        <strain evidence="3">DSM 26893</strain>
    </source>
</reference>
<protein>
    <submittedName>
        <fullName evidence="2">Uncharacterized ACR, COG1399</fullName>
    </submittedName>
</protein>
<gene>
    <name evidence="2" type="ORF">SAMN04488011_101597</name>
</gene>
<evidence type="ECO:0000256" key="1">
    <source>
        <dbReference type="SAM" id="MobiDB-lite"/>
    </source>
</evidence>
<organism evidence="2 3">
    <name type="scientific">Palleronia pelagia</name>
    <dbReference type="NCBI Taxonomy" id="387096"/>
    <lineage>
        <taxon>Bacteria</taxon>
        <taxon>Pseudomonadati</taxon>
        <taxon>Pseudomonadota</taxon>
        <taxon>Alphaproteobacteria</taxon>
        <taxon>Rhodobacterales</taxon>
        <taxon>Roseobacteraceae</taxon>
        <taxon>Palleronia</taxon>
    </lineage>
</organism>
<dbReference type="OrthoDB" id="8443793at2"/>
<sequence>MPQTPHDGAKVTSRSLRLARLDRTHPHAFELVPDADTRAALAEELDLSALRKLRLAGALHPEGRADWRLEATLGATVVQPCGITLEPVTTRIDRPVARRYVEAFQQQDLPAEQEMPEDDSLEPLPDTLHLDSVLIEELALSIPAFPRAEGAEMGDVGATPPGAEPIRDEDTKPFAGLRDALKGDD</sequence>
<keyword evidence="3" id="KW-1185">Reference proteome</keyword>
<feature type="region of interest" description="Disordered" evidence="1">
    <location>
        <begin position="149"/>
        <end position="185"/>
    </location>
</feature>
<name>A0A1H8BH46_9RHOB</name>
<dbReference type="Proteomes" id="UP000199372">
    <property type="component" value="Unassembled WGS sequence"/>
</dbReference>
<dbReference type="EMBL" id="FOCM01000001">
    <property type="protein sequence ID" value="SEM82211.1"/>
    <property type="molecule type" value="Genomic_DNA"/>
</dbReference>
<dbReference type="AlphaFoldDB" id="A0A1H8BH46"/>
<dbReference type="InterPro" id="IPR003772">
    <property type="entry name" value="YceD"/>
</dbReference>